<sequence>MRILVYGAGVLGSYLAHELVRVGHNVTMLARGRRADELEKNGNVIRHYFQFKTTVHNVRVIRVLEPNDVYDLIFVVMKYPDFEAVLPALAANHSRHVVIMGNNASPQDMQTYLQAHSPVTKHVAFAFQSIAGWRENGLVISVRGPRTKINIGGLGEDLSWRPFIDQALANTKYAWTYQNNMNEWLKSHYVMILALNSIASTYNGNLRRAAKDRKLLHLVIHAMDEGHQVLEKNGFTVTPAAQKQFARKNRKLFYILLKMMLSIPISRILLSDKAVSANEVTALQQAFADLKKSANMATPHWDELQQYSPPDRQRS</sequence>
<dbReference type="SUPFAM" id="SSF51735">
    <property type="entry name" value="NAD(P)-binding Rossmann-fold domains"/>
    <property type="match status" value="1"/>
</dbReference>
<proteinExistence type="predicted"/>
<accession>A0A385TPJ5</accession>
<dbReference type="Proteomes" id="UP000266552">
    <property type="component" value="Chromosome"/>
</dbReference>
<evidence type="ECO:0000313" key="2">
    <source>
        <dbReference type="EMBL" id="AYB44604.1"/>
    </source>
</evidence>
<dbReference type="KEGG" id="plw:D5F53_15565"/>
<dbReference type="RefSeq" id="WP_119848491.1">
    <property type="nucleotide sequence ID" value="NZ_CP032412.1"/>
</dbReference>
<dbReference type="EMBL" id="CP032412">
    <property type="protein sequence ID" value="AYB44604.1"/>
    <property type="molecule type" value="Genomic_DNA"/>
</dbReference>
<keyword evidence="3" id="KW-1185">Reference proteome</keyword>
<organism evidence="2 3">
    <name type="scientific">Paenibacillus lautus</name>
    <name type="common">Bacillus lautus</name>
    <dbReference type="NCBI Taxonomy" id="1401"/>
    <lineage>
        <taxon>Bacteria</taxon>
        <taxon>Bacillati</taxon>
        <taxon>Bacillota</taxon>
        <taxon>Bacilli</taxon>
        <taxon>Bacillales</taxon>
        <taxon>Paenibacillaceae</taxon>
        <taxon>Paenibacillus</taxon>
    </lineage>
</organism>
<dbReference type="InterPro" id="IPR013332">
    <property type="entry name" value="KPR_N"/>
</dbReference>
<dbReference type="Pfam" id="PF02558">
    <property type="entry name" value="ApbA"/>
    <property type="match status" value="1"/>
</dbReference>
<name>A0A385TPJ5_PAELA</name>
<evidence type="ECO:0000259" key="1">
    <source>
        <dbReference type="Pfam" id="PF02558"/>
    </source>
</evidence>
<feature type="domain" description="Ketopantoate reductase N-terminal" evidence="1">
    <location>
        <begin position="3"/>
        <end position="152"/>
    </location>
</feature>
<protein>
    <submittedName>
        <fullName evidence="2">Ketopantoate reductase family protein</fullName>
    </submittedName>
</protein>
<dbReference type="AlphaFoldDB" id="A0A385TPJ5"/>
<reference evidence="2 3" key="1">
    <citation type="submission" date="2018-09" db="EMBL/GenBank/DDBJ databases">
        <title>Genome Sequence of Paenibacillus lautus Strain E7593-69, Azo Dye-Degrading Bacteria, Isolated from Commercial Tattoo Inks.</title>
        <authorList>
            <person name="Nho S.W."/>
            <person name="Kim S.-J."/>
            <person name="Kweon O."/>
            <person name="Cerniglia C.E."/>
        </authorList>
    </citation>
    <scope>NUCLEOTIDE SEQUENCE [LARGE SCALE GENOMIC DNA]</scope>
    <source>
        <strain evidence="2 3">E7593-69</strain>
    </source>
</reference>
<dbReference type="Gene3D" id="3.40.50.720">
    <property type="entry name" value="NAD(P)-binding Rossmann-like Domain"/>
    <property type="match status" value="1"/>
</dbReference>
<gene>
    <name evidence="2" type="ORF">D5F53_15565</name>
</gene>
<evidence type="ECO:0000313" key="3">
    <source>
        <dbReference type="Proteomes" id="UP000266552"/>
    </source>
</evidence>
<dbReference type="InterPro" id="IPR036291">
    <property type="entry name" value="NAD(P)-bd_dom_sf"/>
</dbReference>